<keyword evidence="3" id="KW-1185">Reference proteome</keyword>
<feature type="signal peptide" evidence="1">
    <location>
        <begin position="1"/>
        <end position="23"/>
    </location>
</feature>
<evidence type="ECO:0000313" key="3">
    <source>
        <dbReference type="Proteomes" id="UP001371218"/>
    </source>
</evidence>
<keyword evidence="1" id="KW-0732">Signal</keyword>
<sequence>MGKTISHLTWASVVLACSVPAWADRVKPVETTDWGHPFGDHNTTIRGLAFDGQRYYVADALDHFIDKRPRDNTGRIYIYDLEGHLIKRIPEVPPVKHTFFPHGVATDGKHLWTTDYFGNHIYEYDIDSGALLRTMASPVSSPVRIDYQKSTRTLWMAGYGNPAVTQVDLDGQVVSSITTSGFGPNLLPAVDGRGDLWVSGPIGLDNPAPFKRYADGGAVLQTYEPVAWSSLATDIHNRSGGFVVDLKPVFNASLNRWESRFRRYDVDTVGGRTPGLSGASVRCENQRTAQAVTAHAGAPAQWNCEDGGLAVQAGDPIRIELTGTVR</sequence>
<organism evidence="2 3">
    <name type="scientific">Ideonella lacteola</name>
    <dbReference type="NCBI Taxonomy" id="2984193"/>
    <lineage>
        <taxon>Bacteria</taxon>
        <taxon>Pseudomonadati</taxon>
        <taxon>Pseudomonadota</taxon>
        <taxon>Betaproteobacteria</taxon>
        <taxon>Burkholderiales</taxon>
        <taxon>Sphaerotilaceae</taxon>
        <taxon>Ideonella</taxon>
    </lineage>
</organism>
<dbReference type="RefSeq" id="WP_341429212.1">
    <property type="nucleotide sequence ID" value="NZ_JBBUTG010000035.1"/>
</dbReference>
<reference evidence="2 3" key="1">
    <citation type="submission" date="2024-04" db="EMBL/GenBank/DDBJ databases">
        <title>Novel species of the genus Ideonella isolated from streams.</title>
        <authorList>
            <person name="Lu H."/>
        </authorList>
    </citation>
    <scope>NUCLEOTIDE SEQUENCE [LARGE SCALE GENOMIC DNA]</scope>
    <source>
        <strain evidence="2 3">DXS29W</strain>
    </source>
</reference>
<dbReference type="PROSITE" id="PS51257">
    <property type="entry name" value="PROKAR_LIPOPROTEIN"/>
    <property type="match status" value="1"/>
</dbReference>
<proteinExistence type="predicted"/>
<protein>
    <recommendedName>
        <fullName evidence="4">SMP-30/Gluconolactonase/LRE-like region domain-containing protein</fullName>
    </recommendedName>
</protein>
<dbReference type="EMBL" id="JBBUTG010000035">
    <property type="protein sequence ID" value="MEK8034781.1"/>
    <property type="molecule type" value="Genomic_DNA"/>
</dbReference>
<evidence type="ECO:0008006" key="4">
    <source>
        <dbReference type="Google" id="ProtNLM"/>
    </source>
</evidence>
<comment type="caution">
    <text evidence="2">The sequence shown here is derived from an EMBL/GenBank/DDBJ whole genome shotgun (WGS) entry which is preliminary data.</text>
</comment>
<dbReference type="InterPro" id="IPR011042">
    <property type="entry name" value="6-blade_b-propeller_TolB-like"/>
</dbReference>
<evidence type="ECO:0000313" key="2">
    <source>
        <dbReference type="EMBL" id="MEK8034781.1"/>
    </source>
</evidence>
<feature type="chain" id="PRO_5046081280" description="SMP-30/Gluconolactonase/LRE-like region domain-containing protein" evidence="1">
    <location>
        <begin position="24"/>
        <end position="326"/>
    </location>
</feature>
<accession>A0ABU9BXS1</accession>
<dbReference type="Gene3D" id="2.120.10.30">
    <property type="entry name" value="TolB, C-terminal domain"/>
    <property type="match status" value="1"/>
</dbReference>
<dbReference type="SUPFAM" id="SSF63825">
    <property type="entry name" value="YWTD domain"/>
    <property type="match status" value="1"/>
</dbReference>
<name>A0ABU9BXS1_9BURK</name>
<evidence type="ECO:0000256" key="1">
    <source>
        <dbReference type="SAM" id="SignalP"/>
    </source>
</evidence>
<dbReference type="Proteomes" id="UP001371218">
    <property type="component" value="Unassembled WGS sequence"/>
</dbReference>
<gene>
    <name evidence="2" type="ORF">AACH06_28520</name>
</gene>